<sequence length="43" mass="4880">MESTDQYLNKLHDTQAKDEKNRRAQGKGTPSSKLPTKQHSNNP</sequence>
<organism evidence="2 3">
    <name type="scientific">Marinicrinis lubricantis</name>
    <dbReference type="NCBI Taxonomy" id="2086470"/>
    <lineage>
        <taxon>Bacteria</taxon>
        <taxon>Bacillati</taxon>
        <taxon>Bacillota</taxon>
        <taxon>Bacilli</taxon>
        <taxon>Bacillales</taxon>
        <taxon>Paenibacillaceae</taxon>
    </lineage>
</organism>
<gene>
    <name evidence="2" type="ORF">ACFPXP_14685</name>
</gene>
<feature type="region of interest" description="Disordered" evidence="1">
    <location>
        <begin position="1"/>
        <end position="43"/>
    </location>
</feature>
<feature type="compositionally biased region" description="Basic and acidic residues" evidence="1">
    <location>
        <begin position="10"/>
        <end position="22"/>
    </location>
</feature>
<evidence type="ECO:0000313" key="2">
    <source>
        <dbReference type="EMBL" id="MFC5987650.1"/>
    </source>
</evidence>
<evidence type="ECO:0000256" key="1">
    <source>
        <dbReference type="SAM" id="MobiDB-lite"/>
    </source>
</evidence>
<dbReference type="EMBL" id="JBHSQV010000168">
    <property type="protein sequence ID" value="MFC5987650.1"/>
    <property type="molecule type" value="Genomic_DNA"/>
</dbReference>
<keyword evidence="3" id="KW-1185">Reference proteome</keyword>
<comment type="caution">
    <text evidence="2">The sequence shown here is derived from an EMBL/GenBank/DDBJ whole genome shotgun (WGS) entry which is preliminary data.</text>
</comment>
<evidence type="ECO:0000313" key="3">
    <source>
        <dbReference type="Proteomes" id="UP001596250"/>
    </source>
</evidence>
<dbReference type="Pfam" id="PF13215">
    <property type="entry name" value="DUF4023"/>
    <property type="match status" value="1"/>
</dbReference>
<proteinExistence type="predicted"/>
<protein>
    <submittedName>
        <fullName evidence="2">DUF4023 domain-containing protein</fullName>
    </submittedName>
</protein>
<dbReference type="Proteomes" id="UP001596250">
    <property type="component" value="Unassembled WGS sequence"/>
</dbReference>
<name>A0ABW1IRF6_9BACL</name>
<dbReference type="InterPro" id="IPR025097">
    <property type="entry name" value="DUF4023"/>
</dbReference>
<accession>A0ABW1IRF6</accession>
<dbReference type="RefSeq" id="WP_379895060.1">
    <property type="nucleotide sequence ID" value="NZ_CBCSCT010000033.1"/>
</dbReference>
<reference evidence="3" key="1">
    <citation type="journal article" date="2019" name="Int. J. Syst. Evol. Microbiol.">
        <title>The Global Catalogue of Microorganisms (GCM) 10K type strain sequencing project: providing services to taxonomists for standard genome sequencing and annotation.</title>
        <authorList>
            <consortium name="The Broad Institute Genomics Platform"/>
            <consortium name="The Broad Institute Genome Sequencing Center for Infectious Disease"/>
            <person name="Wu L."/>
            <person name="Ma J."/>
        </authorList>
    </citation>
    <scope>NUCLEOTIDE SEQUENCE [LARGE SCALE GENOMIC DNA]</scope>
    <source>
        <strain evidence="3">CCM 8749</strain>
    </source>
</reference>
<feature type="compositionally biased region" description="Polar residues" evidence="1">
    <location>
        <begin position="28"/>
        <end position="43"/>
    </location>
</feature>